<sequence>MAVNIDHSDDDTDYINDMPTEAENDEEPVKLTGREANQHILDMRRKIEDRLERRRLKEELGCDDLWELDF</sequence>
<proteinExistence type="predicted"/>
<comment type="caution">
    <text evidence="2">The sequence shown here is derived from an EMBL/GenBank/DDBJ whole genome shotgun (WGS) entry which is preliminary data.</text>
</comment>
<name>A0A3N1P2P0_9GAMM</name>
<evidence type="ECO:0000313" key="3">
    <source>
        <dbReference type="Proteomes" id="UP000273643"/>
    </source>
</evidence>
<keyword evidence="3" id="KW-1185">Reference proteome</keyword>
<dbReference type="NCBIfam" id="NF046101">
    <property type="entry name" value="PA3496_fam"/>
    <property type="match status" value="1"/>
</dbReference>
<feature type="compositionally biased region" description="Acidic residues" evidence="1">
    <location>
        <begin position="8"/>
        <end position="26"/>
    </location>
</feature>
<dbReference type="RefSeq" id="WP_238559225.1">
    <property type="nucleotide sequence ID" value="NZ_JBHYFO010000038.1"/>
</dbReference>
<dbReference type="InterPro" id="IPR058059">
    <property type="entry name" value="PA3496-like"/>
</dbReference>
<organism evidence="2 3">
    <name type="scientific">Marinimicrobium koreense</name>
    <dbReference type="NCBI Taxonomy" id="306545"/>
    <lineage>
        <taxon>Bacteria</taxon>
        <taxon>Pseudomonadati</taxon>
        <taxon>Pseudomonadota</taxon>
        <taxon>Gammaproteobacteria</taxon>
        <taxon>Cellvibrionales</taxon>
        <taxon>Cellvibrionaceae</taxon>
        <taxon>Marinimicrobium</taxon>
    </lineage>
</organism>
<accession>A0A3N1P2P0</accession>
<evidence type="ECO:0000313" key="2">
    <source>
        <dbReference type="EMBL" id="ROQ20990.1"/>
    </source>
</evidence>
<feature type="region of interest" description="Disordered" evidence="1">
    <location>
        <begin position="1"/>
        <end position="26"/>
    </location>
</feature>
<evidence type="ECO:0000256" key="1">
    <source>
        <dbReference type="SAM" id="MobiDB-lite"/>
    </source>
</evidence>
<protein>
    <submittedName>
        <fullName evidence="2">Uncharacterized protein</fullName>
    </submittedName>
</protein>
<dbReference type="Proteomes" id="UP000273643">
    <property type="component" value="Unassembled WGS sequence"/>
</dbReference>
<dbReference type="EMBL" id="RJUK01000001">
    <property type="protein sequence ID" value="ROQ20990.1"/>
    <property type="molecule type" value="Genomic_DNA"/>
</dbReference>
<reference evidence="2 3" key="1">
    <citation type="submission" date="2018-11" db="EMBL/GenBank/DDBJ databases">
        <title>Genomic Encyclopedia of Type Strains, Phase IV (KMG-IV): sequencing the most valuable type-strain genomes for metagenomic binning, comparative biology and taxonomic classification.</title>
        <authorList>
            <person name="Goeker M."/>
        </authorList>
    </citation>
    <scope>NUCLEOTIDE SEQUENCE [LARGE SCALE GENOMIC DNA]</scope>
    <source>
        <strain evidence="2 3">DSM 16974</strain>
    </source>
</reference>
<gene>
    <name evidence="2" type="ORF">EDC38_1611</name>
</gene>
<dbReference type="AlphaFoldDB" id="A0A3N1P2P0"/>